<reference evidence="1" key="1">
    <citation type="submission" date="2020-11" db="EMBL/GenBank/DDBJ databases">
        <authorList>
            <person name="Tran Van P."/>
        </authorList>
    </citation>
    <scope>NUCLEOTIDE SEQUENCE</scope>
</reference>
<dbReference type="AlphaFoldDB" id="A0A7R8ZLD0"/>
<organism evidence="1">
    <name type="scientific">Cyprideis torosa</name>
    <dbReference type="NCBI Taxonomy" id="163714"/>
    <lineage>
        <taxon>Eukaryota</taxon>
        <taxon>Metazoa</taxon>
        <taxon>Ecdysozoa</taxon>
        <taxon>Arthropoda</taxon>
        <taxon>Crustacea</taxon>
        <taxon>Oligostraca</taxon>
        <taxon>Ostracoda</taxon>
        <taxon>Podocopa</taxon>
        <taxon>Podocopida</taxon>
        <taxon>Cytherocopina</taxon>
        <taxon>Cytheroidea</taxon>
        <taxon>Cytherideidae</taxon>
        <taxon>Cyprideis</taxon>
    </lineage>
</organism>
<sequence>MFCILTSPSPPSRFRKAKYWFSLRSIMLHKDVKSFLFSESLPQLLLFPDPFHKLPLTYVYGICQTALLACPLPAILYLPSLKIAEELAMECFNHGVAKAVLIVTKAIPWIENALVNVDCEQTSVVAYYQDVLTSLSISRCGALFQRRANIDVIQENLTTLLKKYPPTSALARQRIMTLVLKNLSPSSDRDWKPLEKLSILRGLFTNGFFIRLSEDPECPDLAVSFANLYSDLTLLSPPDHIPRLRKERISEAREIIAICWKRCSERDFKPPAELVFRMQKLTIESLDSVEDIRNFLMAEAASPNSSFFHLHQLMNMVLKRQGPQYALPALGVLESAIESAGDRFNCIRFTQEILFSFTSEGTLSGNGLDYVYLLAKSIFIEMQKNRSSDIPEDILIRQKEILERIVVDLVRVREKEGIKNSLNKWIELLYAFFRFASHLPGTSALEESVIMLGVWLNLENENQSLADWLPRLEQRNFRKAMVASASWLMAHESGEKAAEMFLSMQQHFIGVDPLYISSEVMEDLYGQSPDQKTWVAFWNVILLRTGATQPWLLGAHRILLLCVMQKPVREWPLPYVANITAEIMGHIQHWTLLLSSSGEWLETLESIGAVLVQMMQAARLQRDLKSMSDFIELFNQMFRFCPPSETMTKFKEGKLLICLEGFFEVIAFDESAAKKVGENISEILKESEAHMEVLRRTSATSSNLLSELACKTIKLRVLLRLPVQRPIPSMSLKRYVDILEVLQFVSTKTRNDYFKVGKDCVQQARYLLHTCPEYETEFAQVLTKISDDEGELLYEWSNISDQMSWQLKRIVNMTLSVDVLKKICGSLEEVAILTRDILQTLPFEIENSQAATANLAAIMQLKRRISETPEEEEEDEQIDVD</sequence>
<protein>
    <submittedName>
        <fullName evidence="1">Uncharacterized protein</fullName>
    </submittedName>
</protein>
<proteinExistence type="predicted"/>
<evidence type="ECO:0000313" key="1">
    <source>
        <dbReference type="EMBL" id="CAD7223608.1"/>
    </source>
</evidence>
<gene>
    <name evidence="1" type="ORF">CTOB1V02_LOCUS1588</name>
</gene>
<dbReference type="EMBL" id="OB660229">
    <property type="protein sequence ID" value="CAD7223608.1"/>
    <property type="molecule type" value="Genomic_DNA"/>
</dbReference>
<accession>A0A7R8ZLD0</accession>
<name>A0A7R8ZLD0_9CRUS</name>